<dbReference type="RefSeq" id="WP_245378525.1">
    <property type="nucleotide sequence ID" value="NZ_JAGINW010000001.1"/>
</dbReference>
<protein>
    <recommendedName>
        <fullName evidence="3">Beta-lactamase</fullName>
    </recommendedName>
</protein>
<dbReference type="SUPFAM" id="SSF56601">
    <property type="entry name" value="beta-lactamase/transpeptidase-like"/>
    <property type="match status" value="1"/>
</dbReference>
<dbReference type="InterPro" id="IPR012338">
    <property type="entry name" value="Beta-lactam/transpept-like"/>
</dbReference>
<evidence type="ECO:0000313" key="1">
    <source>
        <dbReference type="EMBL" id="MBP2327034.1"/>
    </source>
</evidence>
<accession>A0ABS4TRI7</accession>
<reference evidence="1 2" key="1">
    <citation type="submission" date="2021-03" db="EMBL/GenBank/DDBJ databases">
        <title>Sequencing the genomes of 1000 actinobacteria strains.</title>
        <authorList>
            <person name="Klenk H.-P."/>
        </authorList>
    </citation>
    <scope>NUCLEOTIDE SEQUENCE [LARGE SCALE GENOMIC DNA]</scope>
    <source>
        <strain evidence="1 2">DSM 46670</strain>
    </source>
</reference>
<keyword evidence="2" id="KW-1185">Reference proteome</keyword>
<gene>
    <name evidence="1" type="ORF">JOF56_007419</name>
</gene>
<dbReference type="EMBL" id="JAGINW010000001">
    <property type="protein sequence ID" value="MBP2327034.1"/>
    <property type="molecule type" value="Genomic_DNA"/>
</dbReference>
<sequence length="81" mass="8522">MALPPSQPPSQTQFYGYGHLDAIVNNQRVLGHSGSGPGAAPRLDIYPGLGWVSVVLSNYDTTINPMVELSRRLITAGGSGV</sequence>
<proteinExistence type="predicted"/>
<dbReference type="Proteomes" id="UP001519332">
    <property type="component" value="Unassembled WGS sequence"/>
</dbReference>
<evidence type="ECO:0000313" key="2">
    <source>
        <dbReference type="Proteomes" id="UP001519332"/>
    </source>
</evidence>
<organism evidence="1 2">
    <name type="scientific">Kibdelosporangium banguiense</name>
    <dbReference type="NCBI Taxonomy" id="1365924"/>
    <lineage>
        <taxon>Bacteria</taxon>
        <taxon>Bacillati</taxon>
        <taxon>Actinomycetota</taxon>
        <taxon>Actinomycetes</taxon>
        <taxon>Pseudonocardiales</taxon>
        <taxon>Pseudonocardiaceae</taxon>
        <taxon>Kibdelosporangium</taxon>
    </lineage>
</organism>
<evidence type="ECO:0008006" key="3">
    <source>
        <dbReference type="Google" id="ProtNLM"/>
    </source>
</evidence>
<comment type="caution">
    <text evidence="1">The sequence shown here is derived from an EMBL/GenBank/DDBJ whole genome shotgun (WGS) entry which is preliminary data.</text>
</comment>
<name>A0ABS4TRI7_9PSEU</name>